<dbReference type="SUPFAM" id="SSF53335">
    <property type="entry name" value="S-adenosyl-L-methionine-dependent methyltransferases"/>
    <property type="match status" value="1"/>
</dbReference>
<keyword evidence="5" id="KW-0680">Restriction system</keyword>
<dbReference type="PATRIC" id="fig|999894.6.peg.932"/>
<accession>A0A179D4K1</accession>
<evidence type="ECO:0000313" key="10">
    <source>
        <dbReference type="EMBL" id="OAQ21010.1"/>
    </source>
</evidence>
<dbReference type="OrthoDB" id="9800801at2"/>
<dbReference type="InterPro" id="IPR002941">
    <property type="entry name" value="DNA_methylase_N4/N6"/>
</dbReference>
<evidence type="ECO:0000259" key="9">
    <source>
        <dbReference type="Pfam" id="PF01555"/>
    </source>
</evidence>
<dbReference type="GO" id="GO:0008170">
    <property type="term" value="F:N-methyltransferase activity"/>
    <property type="evidence" value="ECO:0007669"/>
    <property type="project" value="InterPro"/>
</dbReference>
<dbReference type="Pfam" id="PF01555">
    <property type="entry name" value="N6_N4_Mtase"/>
    <property type="match status" value="1"/>
</dbReference>
<evidence type="ECO:0000256" key="8">
    <source>
        <dbReference type="RuleBase" id="RU362026"/>
    </source>
</evidence>
<dbReference type="EMBL" id="LWLG01000004">
    <property type="protein sequence ID" value="OAQ21010.1"/>
    <property type="molecule type" value="Genomic_DNA"/>
</dbReference>
<protein>
    <recommendedName>
        <fullName evidence="8">Methyltransferase</fullName>
        <ecNumber evidence="8">2.1.1.-</ecNumber>
    </recommendedName>
</protein>
<keyword evidence="3 10" id="KW-0808">Transferase</keyword>
<dbReference type="GO" id="GO:0015667">
    <property type="term" value="F:site-specific DNA-methyltransferase (cytosine-N4-specific) activity"/>
    <property type="evidence" value="ECO:0007669"/>
    <property type="project" value="UniProtKB-EC"/>
</dbReference>
<evidence type="ECO:0000256" key="5">
    <source>
        <dbReference type="ARBA" id="ARBA00022747"/>
    </source>
</evidence>
<keyword evidence="4" id="KW-0949">S-adenosyl-L-methionine</keyword>
<dbReference type="AlphaFoldDB" id="A0A179D4K1"/>
<dbReference type="PRINTS" id="PR00508">
    <property type="entry name" value="S21N4MTFRASE"/>
</dbReference>
<organism evidence="10 11">
    <name type="scientific">Thermosulfurimonas dismutans</name>
    <dbReference type="NCBI Taxonomy" id="999894"/>
    <lineage>
        <taxon>Bacteria</taxon>
        <taxon>Pseudomonadati</taxon>
        <taxon>Thermodesulfobacteriota</taxon>
        <taxon>Thermodesulfobacteria</taxon>
        <taxon>Thermodesulfobacteriales</taxon>
        <taxon>Thermodesulfobacteriaceae</taxon>
        <taxon>Thermosulfurimonas</taxon>
    </lineage>
</organism>
<keyword evidence="11" id="KW-1185">Reference proteome</keyword>
<evidence type="ECO:0000256" key="3">
    <source>
        <dbReference type="ARBA" id="ARBA00022679"/>
    </source>
</evidence>
<comment type="caution">
    <text evidence="10">The sequence shown here is derived from an EMBL/GenBank/DDBJ whole genome shotgun (WGS) entry which is preliminary data.</text>
</comment>
<dbReference type="InterPro" id="IPR001091">
    <property type="entry name" value="RM_Methyltransferase"/>
</dbReference>
<sequence>MKSSFKLLYKTRLGEAYVGDALSLLKFLPEESIDLVITSPPFPLQRQKDYGNVDQNEYIDWLLNFTIEVKRVLKKTGSFVLDLGGVYLKGRPVRSLYNYRLLIRLCDEQGWNLAEEFFWYNPSKLPSPIEWVNKRKIRVKDAVNTIWWLSKSDFPKANVTKVLVPYSERMKILLQNSEKYYSPKKRPSGHNISKRFSENKGGAIPSNLLEIPNTESNSQYLRCCKIVGVKPHPARFPQKLPEFFIKFLTDPGDVVLDIFAGSNTTGATAEKLGRKWIAFEINQIYLATSAFRFLDTINEKIVKSIYSKLISEENDVIDLSELKKTTFNLFEKEFKEFLIDNLKGQEKFDRF</sequence>
<name>A0A179D4K1_9BACT</name>
<comment type="similarity">
    <text evidence="1">Belongs to the N(4)/N(6)-methyltransferase family. N(4) subfamily.</text>
</comment>
<dbReference type="InterPro" id="IPR029063">
    <property type="entry name" value="SAM-dependent_MTases_sf"/>
</dbReference>
<dbReference type="RefSeq" id="WP_068669810.1">
    <property type="nucleotide sequence ID" value="NZ_LWLG01000004.1"/>
</dbReference>
<reference evidence="10 11" key="1">
    <citation type="submission" date="2016-04" db="EMBL/GenBank/DDBJ databases">
        <title>Genome analysis of Thermosulfurimonas dismutans, the first thermophilic sulfur-disproportionating bacterium of the phylum Thermodesulfobacteria.</title>
        <authorList>
            <person name="Mardanov A.V."/>
            <person name="Beletsky A.V."/>
            <person name="Kadnikov V.V."/>
            <person name="Slobodkin A.I."/>
            <person name="Ravin N.V."/>
        </authorList>
    </citation>
    <scope>NUCLEOTIDE SEQUENCE [LARGE SCALE GENOMIC DNA]</scope>
    <source>
        <strain evidence="10 11">S95</strain>
    </source>
</reference>
<dbReference type="GO" id="GO:0009307">
    <property type="term" value="P:DNA restriction-modification system"/>
    <property type="evidence" value="ECO:0007669"/>
    <property type="project" value="UniProtKB-KW"/>
</dbReference>
<dbReference type="Proteomes" id="UP000078390">
    <property type="component" value="Unassembled WGS sequence"/>
</dbReference>
<evidence type="ECO:0000256" key="6">
    <source>
        <dbReference type="ARBA" id="ARBA00023125"/>
    </source>
</evidence>
<proteinExistence type="inferred from homology"/>
<comment type="catalytic activity">
    <reaction evidence="7">
        <text>a 2'-deoxycytidine in DNA + S-adenosyl-L-methionine = an N(4)-methyl-2'-deoxycytidine in DNA + S-adenosyl-L-homocysteine + H(+)</text>
        <dbReference type="Rhea" id="RHEA:16857"/>
        <dbReference type="Rhea" id="RHEA-COMP:11369"/>
        <dbReference type="Rhea" id="RHEA-COMP:13674"/>
        <dbReference type="ChEBI" id="CHEBI:15378"/>
        <dbReference type="ChEBI" id="CHEBI:57856"/>
        <dbReference type="ChEBI" id="CHEBI:59789"/>
        <dbReference type="ChEBI" id="CHEBI:85452"/>
        <dbReference type="ChEBI" id="CHEBI:137933"/>
        <dbReference type="EC" id="2.1.1.113"/>
    </reaction>
</comment>
<dbReference type="GO" id="GO:0032259">
    <property type="term" value="P:methylation"/>
    <property type="evidence" value="ECO:0007669"/>
    <property type="project" value="UniProtKB-KW"/>
</dbReference>
<dbReference type="GO" id="GO:0003677">
    <property type="term" value="F:DNA binding"/>
    <property type="evidence" value="ECO:0007669"/>
    <property type="project" value="UniProtKB-KW"/>
</dbReference>
<evidence type="ECO:0000256" key="1">
    <source>
        <dbReference type="ARBA" id="ARBA00010203"/>
    </source>
</evidence>
<keyword evidence="2 10" id="KW-0489">Methyltransferase</keyword>
<keyword evidence="6" id="KW-0238">DNA-binding</keyword>
<evidence type="ECO:0000256" key="2">
    <source>
        <dbReference type="ARBA" id="ARBA00022603"/>
    </source>
</evidence>
<feature type="domain" description="DNA methylase N-4/N-6" evidence="9">
    <location>
        <begin position="33"/>
        <end position="288"/>
    </location>
</feature>
<dbReference type="EC" id="2.1.1.-" evidence="8"/>
<evidence type="ECO:0000256" key="7">
    <source>
        <dbReference type="ARBA" id="ARBA00049120"/>
    </source>
</evidence>
<dbReference type="STRING" id="999894.TDIS_0936"/>
<dbReference type="InterPro" id="IPR017985">
    <property type="entry name" value="MeTrfase_CN4_CS"/>
</dbReference>
<evidence type="ECO:0000256" key="4">
    <source>
        <dbReference type="ARBA" id="ARBA00022691"/>
    </source>
</evidence>
<evidence type="ECO:0000313" key="11">
    <source>
        <dbReference type="Proteomes" id="UP000078390"/>
    </source>
</evidence>
<dbReference type="Gene3D" id="3.40.50.150">
    <property type="entry name" value="Vaccinia Virus protein VP39"/>
    <property type="match status" value="1"/>
</dbReference>
<gene>
    <name evidence="10" type="ORF">TDIS_0936</name>
</gene>
<dbReference type="PROSITE" id="PS00093">
    <property type="entry name" value="N4_MTASE"/>
    <property type="match status" value="1"/>
</dbReference>